<dbReference type="Pfam" id="PF03540">
    <property type="entry name" value="TAF10"/>
    <property type="match status" value="1"/>
</dbReference>
<dbReference type="OrthoDB" id="154356at2759"/>
<dbReference type="GO" id="GO:0005669">
    <property type="term" value="C:transcription factor TFIID complex"/>
    <property type="evidence" value="ECO:0007669"/>
    <property type="project" value="TreeGrafter"/>
</dbReference>
<dbReference type="CDD" id="cd07982">
    <property type="entry name" value="HFD_TAF10"/>
    <property type="match status" value="1"/>
</dbReference>
<organism evidence="8 9">
    <name type="scientific">Maudiozyma exigua</name>
    <name type="common">Yeast</name>
    <name type="synonym">Kazachstania exigua</name>
    <dbReference type="NCBI Taxonomy" id="34358"/>
    <lineage>
        <taxon>Eukaryota</taxon>
        <taxon>Fungi</taxon>
        <taxon>Dikarya</taxon>
        <taxon>Ascomycota</taxon>
        <taxon>Saccharomycotina</taxon>
        <taxon>Saccharomycetes</taxon>
        <taxon>Saccharomycetales</taxon>
        <taxon>Saccharomycetaceae</taxon>
        <taxon>Maudiozyma</taxon>
    </lineage>
</organism>
<evidence type="ECO:0000256" key="7">
    <source>
        <dbReference type="SAM" id="MobiDB-lite"/>
    </source>
</evidence>
<evidence type="ECO:0000313" key="8">
    <source>
        <dbReference type="EMBL" id="KAG0664185.1"/>
    </source>
</evidence>
<evidence type="ECO:0000256" key="2">
    <source>
        <dbReference type="ARBA" id="ARBA00023015"/>
    </source>
</evidence>
<evidence type="ECO:0000256" key="1">
    <source>
        <dbReference type="ARBA" id="ARBA00004123"/>
    </source>
</evidence>
<dbReference type="AlphaFoldDB" id="A0A9P7B7E1"/>
<evidence type="ECO:0000313" key="9">
    <source>
        <dbReference type="Proteomes" id="UP000750334"/>
    </source>
</evidence>
<dbReference type="PANTHER" id="PTHR21242">
    <property type="entry name" value="TRANSCRIPTION INITIATION FACTOR TFIID SUBUNIT 10"/>
    <property type="match status" value="1"/>
</dbReference>
<comment type="subcellular location">
    <subcellularLocation>
        <location evidence="1 6">Nucleus</location>
    </subcellularLocation>
</comment>
<dbReference type="GO" id="GO:0006367">
    <property type="term" value="P:transcription initiation at RNA polymerase II promoter"/>
    <property type="evidence" value="ECO:0007669"/>
    <property type="project" value="TreeGrafter"/>
</dbReference>
<feature type="region of interest" description="Disordered" evidence="7">
    <location>
        <begin position="174"/>
        <end position="201"/>
    </location>
</feature>
<proteinExistence type="inferred from homology"/>
<evidence type="ECO:0000256" key="3">
    <source>
        <dbReference type="ARBA" id="ARBA00023163"/>
    </source>
</evidence>
<dbReference type="Proteomes" id="UP000750334">
    <property type="component" value="Unassembled WGS sequence"/>
</dbReference>
<reference evidence="8 9" key="1">
    <citation type="submission" date="2020-11" db="EMBL/GenBank/DDBJ databases">
        <title>Kefir isolates.</title>
        <authorList>
            <person name="Marcisauskas S."/>
            <person name="Kim Y."/>
            <person name="Blasche S."/>
        </authorList>
    </citation>
    <scope>NUCLEOTIDE SEQUENCE [LARGE SCALE GENOMIC DNA]</scope>
    <source>
        <strain evidence="8 9">OG2</strain>
    </source>
</reference>
<feature type="compositionally biased region" description="Acidic residues" evidence="7">
    <location>
        <begin position="55"/>
        <end position="71"/>
    </location>
</feature>
<comment type="similarity">
    <text evidence="5 6">Belongs to the TAF10 family.</text>
</comment>
<sequence length="230" mass="25828">MSEQVVNTSMAATDAVVNDKPEVEVDEEMDEFNDEEEGPVVFPTMGETASLSNDGNEEDEEDEDEDNDSESGPDNKRIDNGVGKLFEIPEFTRKDKTLEEILELMDDNAPIIPDSVTEYYMRKNGFDCTDIRVKRLLALATQKFISDIANDAYEYSRIRSSVAVSNANNAQARARQLMQGQQQPGQQQITQQQQQQNEKTTASKVVLTVDDLSSAVQEYGLNIGRPDFYH</sequence>
<evidence type="ECO:0000256" key="5">
    <source>
        <dbReference type="ARBA" id="ARBA00025730"/>
    </source>
</evidence>
<name>A0A9P7B7E1_MAUEX</name>
<evidence type="ECO:0000256" key="6">
    <source>
        <dbReference type="PIRNR" id="PIRNR017246"/>
    </source>
</evidence>
<comment type="function">
    <text evidence="6">Functions as a component of both the DNA-binding general transcription initiation factor complex TFIID and the transcription coactivator SAGA complex. Binding of TFIID to a promoter (with or without TATA element) is the initial step in pre-initiation complex (PIC) formation. TFIID plays a key role in the regulation of gene expression by RNA polymerase II through different activities such as transcription activator interaction, core promoter recognition and selectivity, TFIIA and TFIIB interaction, chromatin modification (histone acetylation by TAF1), facilitation of DNA opening and initiation of transcription. SAGA acts as a general cofactor required for essentially all RNA polymerase II transcription. At the promoters, SAGA is required for transcription pre-initiation complex (PIC) recruitment. It influences RNA polymerase II transcriptional activity through different activities such as TBP interaction (via core/TAF module) and promoter selectivity, interaction with transcription activators (via Tra1/SPT module), and chromatin modification through histone acetylation (via HAT module) and deubiquitination (via DUB module). SAGA preferentially acetylates histones H3 (to form H3K9ac, H3K14ac, H3K18ac and H3K23ac) and H2B and deubiquitinates histone H2B. SAGA interacts with DNA via upstream activating sequences (UASs).</text>
</comment>
<protein>
    <recommendedName>
        <fullName evidence="6">Transcription initiation factor TFIID subunit 10</fullName>
    </recommendedName>
</protein>
<keyword evidence="2 6" id="KW-0805">Transcription regulation</keyword>
<dbReference type="PANTHER" id="PTHR21242:SF0">
    <property type="entry name" value="TRANSCRIPTION INITIATION FACTOR TFIID SUBUNIT 10"/>
    <property type="match status" value="1"/>
</dbReference>
<dbReference type="PRINTS" id="PR01443">
    <property type="entry name" value="TFIID30KDSUB"/>
</dbReference>
<keyword evidence="3 6" id="KW-0804">Transcription</keyword>
<feature type="compositionally biased region" description="Polar residues" evidence="7">
    <location>
        <begin position="1"/>
        <end position="11"/>
    </location>
</feature>
<feature type="compositionally biased region" description="Acidic residues" evidence="7">
    <location>
        <begin position="24"/>
        <end position="38"/>
    </location>
</feature>
<dbReference type="GO" id="GO:0000124">
    <property type="term" value="C:SAGA complex"/>
    <property type="evidence" value="ECO:0007669"/>
    <property type="project" value="TreeGrafter"/>
</dbReference>
<dbReference type="GO" id="GO:0016251">
    <property type="term" value="F:RNA polymerase II general transcription initiation factor activity"/>
    <property type="evidence" value="ECO:0007669"/>
    <property type="project" value="TreeGrafter"/>
</dbReference>
<keyword evidence="9" id="KW-1185">Reference proteome</keyword>
<evidence type="ECO:0000256" key="4">
    <source>
        <dbReference type="ARBA" id="ARBA00023242"/>
    </source>
</evidence>
<comment type="caution">
    <text evidence="8">The sequence shown here is derived from an EMBL/GenBank/DDBJ whole genome shotgun (WGS) entry which is preliminary data.</text>
</comment>
<feature type="region of interest" description="Disordered" evidence="7">
    <location>
        <begin position="1"/>
        <end position="81"/>
    </location>
</feature>
<dbReference type="PIRSF" id="PIRSF017246">
    <property type="entry name" value="TFIID_TAF10"/>
    <property type="match status" value="1"/>
</dbReference>
<keyword evidence="4 6" id="KW-0539">Nucleus</keyword>
<dbReference type="InterPro" id="IPR003923">
    <property type="entry name" value="TAF10"/>
</dbReference>
<accession>A0A9P7B7E1</accession>
<dbReference type="EMBL" id="PUHR01000123">
    <property type="protein sequence ID" value="KAG0664185.1"/>
    <property type="molecule type" value="Genomic_DNA"/>
</dbReference>
<dbReference type="GO" id="GO:1990841">
    <property type="term" value="F:promoter-specific chromatin binding"/>
    <property type="evidence" value="ECO:0007669"/>
    <property type="project" value="TreeGrafter"/>
</dbReference>
<gene>
    <name evidence="8" type="primary">TAF10</name>
    <name evidence="8" type="ORF">C6P45_000670</name>
</gene>
<feature type="compositionally biased region" description="Low complexity" evidence="7">
    <location>
        <begin position="174"/>
        <end position="196"/>
    </location>
</feature>